<dbReference type="InterPro" id="IPR052043">
    <property type="entry name" value="PolySaccharide_Degr_Enz"/>
</dbReference>
<organism evidence="3 4">
    <name type="scientific">Aspergillus oryzae</name>
    <name type="common">Yellow koji mold</name>
    <dbReference type="NCBI Taxonomy" id="5062"/>
    <lineage>
        <taxon>Eukaryota</taxon>
        <taxon>Fungi</taxon>
        <taxon>Dikarya</taxon>
        <taxon>Ascomycota</taxon>
        <taxon>Pezizomycotina</taxon>
        <taxon>Eurotiomycetes</taxon>
        <taxon>Eurotiomycetidae</taxon>
        <taxon>Eurotiales</taxon>
        <taxon>Aspergillaceae</taxon>
        <taxon>Aspergillus</taxon>
        <taxon>Aspergillus subgen. Circumdati</taxon>
    </lineage>
</organism>
<dbReference type="Pfam" id="PF07470">
    <property type="entry name" value="Glyco_hydro_88"/>
    <property type="match status" value="2"/>
</dbReference>
<dbReference type="InterPro" id="IPR044861">
    <property type="entry name" value="IPNS-like_FE2OG_OXY"/>
</dbReference>
<evidence type="ECO:0000313" key="3">
    <source>
        <dbReference type="EMBL" id="GMG23979.1"/>
    </source>
</evidence>
<gene>
    <name evidence="3" type="ORF">Aory04_000131200</name>
</gene>
<feature type="domain" description="Isopenicillin N synthase-like Fe(2+) 2OG dioxygenase" evidence="2">
    <location>
        <begin position="19"/>
        <end position="83"/>
    </location>
</feature>
<evidence type="ECO:0000313" key="4">
    <source>
        <dbReference type="Proteomes" id="UP001165205"/>
    </source>
</evidence>
<dbReference type="SUPFAM" id="SSF51197">
    <property type="entry name" value="Clavaminate synthase-like"/>
    <property type="match status" value="1"/>
</dbReference>
<dbReference type="Proteomes" id="UP001165205">
    <property type="component" value="Unassembled WGS sequence"/>
</dbReference>
<reference evidence="3" key="1">
    <citation type="submission" date="2023-04" db="EMBL/GenBank/DDBJ databases">
        <title>Aspergillus oryzae NBRC 4228.</title>
        <authorList>
            <person name="Ichikawa N."/>
            <person name="Sato H."/>
            <person name="Tonouchi N."/>
        </authorList>
    </citation>
    <scope>NUCLEOTIDE SEQUENCE</scope>
    <source>
        <strain evidence="3">NBRC 4228</strain>
    </source>
</reference>
<dbReference type="GO" id="GO:0016787">
    <property type="term" value="F:hydrolase activity"/>
    <property type="evidence" value="ECO:0007669"/>
    <property type="project" value="UniProtKB-KW"/>
</dbReference>
<dbReference type="Gene3D" id="1.50.10.10">
    <property type="match status" value="2"/>
</dbReference>
<proteinExistence type="predicted"/>
<name>A0AAN4YBY9_ASPOZ</name>
<dbReference type="InterPro" id="IPR027443">
    <property type="entry name" value="IPNS-like_sf"/>
</dbReference>
<dbReference type="InterPro" id="IPR008928">
    <property type="entry name" value="6-hairpin_glycosidase_sf"/>
</dbReference>
<accession>A0AAN4YBY9</accession>
<dbReference type="SUPFAM" id="SSF48208">
    <property type="entry name" value="Six-hairpin glycosidases"/>
    <property type="match status" value="1"/>
</dbReference>
<dbReference type="InterPro" id="IPR012341">
    <property type="entry name" value="6hp_glycosidase-like_sf"/>
</dbReference>
<dbReference type="Gene3D" id="2.60.120.330">
    <property type="entry name" value="B-lactam Antibiotic, Isopenicillin N Synthase, Chain"/>
    <property type="match status" value="1"/>
</dbReference>
<sequence length="530" mass="59073">MHYAARGAEENKIVGGMYVPGHTDLGTVTLLFRQPVAALQILNSQGQWKWVRPQDGTITVNTCDALTALTGGLIKSSIHRVHVPPADQAHVDRLGVLPNNHVVLDPIQNSPLLNRLGLTQNVFTELGQHLTTEQWVKVRQTQQQRRTRDAKISEDGKYTYQPKDLEIIPGLHAKMRSSIALLAATAGTILASSNNYTEWMASSWLSKSVPVSRNYAYGVLYRGIELAHNKTNNAEYLDFIESQLSGVVSDSGELIDYNLTDKISLDDLRIGTNFLAAWAATGQEKFKLGADTLRRQIDITPRNEGGGLWHRDPTYPNQMWLDGIYMSTNFYALYTAWFDADNSTAWDDIMLQFDLIEEHCLREDGLLVHGFDYSKAAVWAGMSSTSHKSLFHPLPLSSSLIKQESNKSLQILKQVLLHLSGIAPWAAQALKQAQDEGGGWYLIMNDQYPSDPRNYIESSGSAMFTYGFLKGIRNGFLEESEYSQVADKGYKLLVDRFVSKNDNGTLNWEGTVEVGSLSSNGSFEVSPDVY</sequence>
<dbReference type="EMBL" id="BSYA01000008">
    <property type="protein sequence ID" value="GMG23979.1"/>
    <property type="molecule type" value="Genomic_DNA"/>
</dbReference>
<dbReference type="Pfam" id="PF03171">
    <property type="entry name" value="2OG-FeII_Oxy"/>
    <property type="match status" value="1"/>
</dbReference>
<evidence type="ECO:0000256" key="1">
    <source>
        <dbReference type="ARBA" id="ARBA00022801"/>
    </source>
</evidence>
<evidence type="ECO:0000259" key="2">
    <source>
        <dbReference type="Pfam" id="PF03171"/>
    </source>
</evidence>
<keyword evidence="1" id="KW-0378">Hydrolase</keyword>
<protein>
    <submittedName>
        <fullName evidence="3">Unnamed protein product</fullName>
    </submittedName>
</protein>
<dbReference type="PANTHER" id="PTHR33886">
    <property type="entry name" value="UNSATURATED RHAMNOGALACTURONAN HYDROLASE (EUROFUNG)"/>
    <property type="match status" value="1"/>
</dbReference>
<dbReference type="PANTHER" id="PTHR33886:SF9">
    <property type="entry name" value="UNSATURATED RHAMNOGALACTURONAN HYDROLASE (EUROFUNG)"/>
    <property type="match status" value="1"/>
</dbReference>
<dbReference type="InterPro" id="IPR010905">
    <property type="entry name" value="Glyco_hydro_88"/>
</dbReference>
<dbReference type="GO" id="GO:0005975">
    <property type="term" value="P:carbohydrate metabolic process"/>
    <property type="evidence" value="ECO:0007669"/>
    <property type="project" value="InterPro"/>
</dbReference>
<dbReference type="AlphaFoldDB" id="A0AAN4YBY9"/>
<comment type="caution">
    <text evidence="3">The sequence shown here is derived from an EMBL/GenBank/DDBJ whole genome shotgun (WGS) entry which is preliminary data.</text>
</comment>